<keyword evidence="13" id="KW-0325">Glycoprotein</keyword>
<comment type="caution">
    <text evidence="15">The sequence shown here is derived from an EMBL/GenBank/DDBJ whole genome shotgun (WGS) entry which is preliminary data.</text>
</comment>
<evidence type="ECO:0000256" key="3">
    <source>
        <dbReference type="ARBA" id="ARBA00022676"/>
    </source>
</evidence>
<keyword evidence="3" id="KW-0328">Glycosyltransferase</keyword>
<protein>
    <recommendedName>
        <fullName evidence="14">Peptide O-xylosyltransferase</fullName>
    </recommendedName>
</protein>
<dbReference type="Proteomes" id="UP000240989">
    <property type="component" value="Unassembled WGS sequence"/>
</dbReference>
<gene>
    <name evidence="15" type="ORF">C0W27_22415</name>
</gene>
<evidence type="ECO:0000256" key="10">
    <source>
        <dbReference type="ARBA" id="ARBA00023034"/>
    </source>
</evidence>
<evidence type="ECO:0000256" key="1">
    <source>
        <dbReference type="ARBA" id="ARBA00004323"/>
    </source>
</evidence>
<proteinExistence type="predicted"/>
<keyword evidence="16" id="KW-1185">Reference proteome</keyword>
<name>A0ABX5GYD7_PHOAN</name>
<evidence type="ECO:0000313" key="15">
    <source>
        <dbReference type="EMBL" id="PSX01034.1"/>
    </source>
</evidence>
<evidence type="ECO:0000256" key="4">
    <source>
        <dbReference type="ARBA" id="ARBA00022679"/>
    </source>
</evidence>
<keyword evidence="9" id="KW-1133">Transmembrane helix</keyword>
<comment type="subcellular location">
    <subcellularLocation>
        <location evidence="2">Endoplasmic reticulum membrane</location>
        <topology evidence="2">Single-pass type II membrane protein</topology>
    </subcellularLocation>
    <subcellularLocation>
        <location evidence="1">Golgi apparatus membrane</location>
        <topology evidence="1">Single-pass type II membrane protein</topology>
    </subcellularLocation>
</comment>
<evidence type="ECO:0000256" key="5">
    <source>
        <dbReference type="ARBA" id="ARBA00022692"/>
    </source>
</evidence>
<keyword evidence="8" id="KW-0735">Signal-anchor</keyword>
<dbReference type="PANTHER" id="PTHR46025:SF3">
    <property type="entry name" value="XYLOSYLTRANSFERASE OXT"/>
    <property type="match status" value="1"/>
</dbReference>
<sequence length="288" mass="34347">MDRKMNIIYGIQCHKNLNQIDSLINSLKLSDNDYAFIHVDKKSDFLFSNIYKKYHNIHNVIVIKDRVDVNWSGFSQVMATLKIISLIKTMKINYDFFCLISGEDCLLQTSNKLKFFLKNNNKSFVDYSNDATNYLWRINCFNFFRENKKNRSLYLRLISKVLTTIQKKLKIKRKNFKDSEIKIGSQWLTLKSSHLDKIYEKIDDCLLNNFKYTSCADEHFFQMLIYKYIPSDEIVKDNLHYIVFDNGESSPQYLSVNDLKEKNLNNKNLFFARKVNEETLLNWNKEYL</sequence>
<dbReference type="InterPro" id="IPR003406">
    <property type="entry name" value="Glyco_trans_14"/>
</dbReference>
<evidence type="ECO:0000256" key="12">
    <source>
        <dbReference type="ARBA" id="ARBA00023157"/>
    </source>
</evidence>
<keyword evidence="7" id="KW-0256">Endoplasmic reticulum</keyword>
<dbReference type="PANTHER" id="PTHR46025">
    <property type="entry name" value="XYLOSYLTRANSFERASE OXT"/>
    <property type="match status" value="1"/>
</dbReference>
<evidence type="ECO:0000313" key="16">
    <source>
        <dbReference type="Proteomes" id="UP000240989"/>
    </source>
</evidence>
<evidence type="ECO:0000256" key="11">
    <source>
        <dbReference type="ARBA" id="ARBA00023136"/>
    </source>
</evidence>
<evidence type="ECO:0000256" key="13">
    <source>
        <dbReference type="ARBA" id="ARBA00023180"/>
    </source>
</evidence>
<evidence type="ECO:0000256" key="7">
    <source>
        <dbReference type="ARBA" id="ARBA00022824"/>
    </source>
</evidence>
<keyword evidence="11" id="KW-0472">Membrane</keyword>
<evidence type="ECO:0000256" key="2">
    <source>
        <dbReference type="ARBA" id="ARBA00004648"/>
    </source>
</evidence>
<keyword evidence="4" id="KW-0808">Transferase</keyword>
<keyword evidence="6" id="KW-0479">Metal-binding</keyword>
<keyword evidence="12" id="KW-1015">Disulfide bond</keyword>
<evidence type="ECO:0000256" key="6">
    <source>
        <dbReference type="ARBA" id="ARBA00022723"/>
    </source>
</evidence>
<evidence type="ECO:0000256" key="14">
    <source>
        <dbReference type="ARBA" id="ARBA00042865"/>
    </source>
</evidence>
<evidence type="ECO:0000256" key="9">
    <source>
        <dbReference type="ARBA" id="ARBA00022989"/>
    </source>
</evidence>
<dbReference type="EMBL" id="PYOU01000035">
    <property type="protein sequence ID" value="PSX01034.1"/>
    <property type="molecule type" value="Genomic_DNA"/>
</dbReference>
<keyword evidence="10" id="KW-0333">Golgi apparatus</keyword>
<keyword evidence="5" id="KW-0812">Transmembrane</keyword>
<reference evidence="15 16" key="1">
    <citation type="submission" date="2018-01" db="EMBL/GenBank/DDBJ databases">
        <title>Whole genome sequencing of Histamine producing bacteria.</title>
        <authorList>
            <person name="Butler K."/>
        </authorList>
    </citation>
    <scope>NUCLEOTIDE SEQUENCE [LARGE SCALE GENOMIC DNA]</scope>
    <source>
        <strain evidence="15 16">A6-1</strain>
    </source>
</reference>
<evidence type="ECO:0000256" key="8">
    <source>
        <dbReference type="ARBA" id="ARBA00022968"/>
    </source>
</evidence>
<dbReference type="InterPro" id="IPR043538">
    <property type="entry name" value="XYLT"/>
</dbReference>
<organism evidence="15 16">
    <name type="scientific">Photobacterium angustum</name>
    <dbReference type="NCBI Taxonomy" id="661"/>
    <lineage>
        <taxon>Bacteria</taxon>
        <taxon>Pseudomonadati</taxon>
        <taxon>Pseudomonadota</taxon>
        <taxon>Gammaproteobacteria</taxon>
        <taxon>Vibrionales</taxon>
        <taxon>Vibrionaceae</taxon>
        <taxon>Photobacterium</taxon>
    </lineage>
</organism>
<dbReference type="Pfam" id="PF02485">
    <property type="entry name" value="Branch"/>
    <property type="match status" value="1"/>
</dbReference>
<accession>A0ABX5GYD7</accession>